<evidence type="ECO:0000256" key="5">
    <source>
        <dbReference type="ARBA" id="ARBA00023136"/>
    </source>
</evidence>
<accession>A0A072RF48</accession>
<feature type="transmembrane region" description="Helical" evidence="6">
    <location>
        <begin position="380"/>
        <end position="397"/>
    </location>
</feature>
<evidence type="ECO:0000313" key="10">
    <source>
        <dbReference type="Proteomes" id="UP000031740"/>
    </source>
</evidence>
<keyword evidence="2" id="KW-1003">Cell membrane</keyword>
<feature type="transmembrane region" description="Helical" evidence="6">
    <location>
        <begin position="502"/>
        <end position="529"/>
    </location>
</feature>
<feature type="transmembrane region" description="Helical" evidence="6">
    <location>
        <begin position="359"/>
        <end position="374"/>
    </location>
</feature>
<name>A0A072RF48_BARBA</name>
<feature type="transmembrane region" description="Helical" evidence="6">
    <location>
        <begin position="464"/>
        <end position="490"/>
    </location>
</feature>
<dbReference type="PATRIC" id="fig|1293911.3.peg.739"/>
<feature type="transmembrane region" description="Helical" evidence="6">
    <location>
        <begin position="426"/>
        <end position="444"/>
    </location>
</feature>
<evidence type="ECO:0000256" key="3">
    <source>
        <dbReference type="ARBA" id="ARBA00022692"/>
    </source>
</evidence>
<dbReference type="InterPro" id="IPR052159">
    <property type="entry name" value="Competence_DNA_uptake"/>
</dbReference>
<dbReference type="AlphaFoldDB" id="A0A072RF48"/>
<organism evidence="9 10">
    <name type="scientific">Bartonella bacilliformis Ver097</name>
    <dbReference type="NCBI Taxonomy" id="1293911"/>
    <lineage>
        <taxon>Bacteria</taxon>
        <taxon>Pseudomonadati</taxon>
        <taxon>Pseudomonadota</taxon>
        <taxon>Alphaproteobacteria</taxon>
        <taxon>Hyphomicrobiales</taxon>
        <taxon>Bartonellaceae</taxon>
        <taxon>Bartonella</taxon>
    </lineage>
</organism>
<evidence type="ECO:0000259" key="8">
    <source>
        <dbReference type="Pfam" id="PF13567"/>
    </source>
</evidence>
<keyword evidence="5 6" id="KW-0472">Membrane</keyword>
<dbReference type="GO" id="GO:0005886">
    <property type="term" value="C:plasma membrane"/>
    <property type="evidence" value="ECO:0007669"/>
    <property type="project" value="UniProtKB-SubCell"/>
</dbReference>
<feature type="transmembrane region" description="Helical" evidence="6">
    <location>
        <begin position="100"/>
        <end position="117"/>
    </location>
</feature>
<feature type="transmembrane region" description="Helical" evidence="6">
    <location>
        <begin position="404"/>
        <end position="420"/>
    </location>
</feature>
<reference evidence="9 10" key="1">
    <citation type="submission" date="2013-04" db="EMBL/GenBank/DDBJ databases">
        <title>The Genome Sequence of Bartonella bacilliformis Ver097.</title>
        <authorList>
            <consortium name="The Broad Institute Genomics Platform"/>
            <consortium name="The Broad Institute Genome Sequencing Center for Infectious Disease"/>
            <person name="Feldgarden M."/>
            <person name="Kirby J."/>
            <person name="Birtles R."/>
            <person name="Dasch G."/>
            <person name="Hendrix L."/>
            <person name="Koehler J."/>
            <person name="Walker B."/>
            <person name="Young S.K."/>
            <person name="Zeng Q."/>
            <person name="Gargeya S."/>
            <person name="Fitzgerald M."/>
            <person name="Haas B."/>
            <person name="Abouelleil A."/>
            <person name="Allen A.W."/>
            <person name="Alvarado L."/>
            <person name="Arachchi H.M."/>
            <person name="Berlin A.M."/>
            <person name="Chapman S.B."/>
            <person name="Gainer-Dewar J."/>
            <person name="Goldberg J."/>
            <person name="Griggs A."/>
            <person name="Gujja S."/>
            <person name="Hansen M."/>
            <person name="Howarth C."/>
            <person name="Imamovic A."/>
            <person name="Ireland A."/>
            <person name="Larimer J."/>
            <person name="McCowan C."/>
            <person name="Murphy C."/>
            <person name="Pearson M."/>
            <person name="Poon T.W."/>
            <person name="Priest M."/>
            <person name="Roberts A."/>
            <person name="Saif S."/>
            <person name="Shea T."/>
            <person name="Sisk P."/>
            <person name="Sykes S."/>
            <person name="Wortman J."/>
            <person name="Nusbaum C."/>
            <person name="Birren B."/>
        </authorList>
    </citation>
    <scope>NUCLEOTIDE SEQUENCE [LARGE SCALE GENOMIC DNA]</scope>
    <source>
        <strain evidence="9 10">Ver097</strain>
    </source>
</reference>
<dbReference type="STRING" id="1293911.H710_00704"/>
<dbReference type="InterPro" id="IPR004477">
    <property type="entry name" value="ComEC_N"/>
</dbReference>
<evidence type="ECO:0000256" key="6">
    <source>
        <dbReference type="SAM" id="Phobius"/>
    </source>
</evidence>
<proteinExistence type="predicted"/>
<feature type="domain" description="ComEC/Rec2-related protein" evidence="7">
    <location>
        <begin position="297"/>
        <end position="582"/>
    </location>
</feature>
<comment type="caution">
    <text evidence="9">The sequence shown here is derived from an EMBL/GenBank/DDBJ whole genome shotgun (WGS) entry which is preliminary data.</text>
</comment>
<dbReference type="Pfam" id="PF03772">
    <property type="entry name" value="Competence"/>
    <property type="match status" value="1"/>
</dbReference>
<evidence type="ECO:0000256" key="1">
    <source>
        <dbReference type="ARBA" id="ARBA00004651"/>
    </source>
</evidence>
<feature type="transmembrane region" description="Helical" evidence="6">
    <location>
        <begin position="563"/>
        <end position="582"/>
    </location>
</feature>
<dbReference type="Proteomes" id="UP000031740">
    <property type="component" value="Unassembled WGS sequence"/>
</dbReference>
<keyword evidence="4 6" id="KW-1133">Transmembrane helix</keyword>
<feature type="transmembrane region" description="Helical" evidence="6">
    <location>
        <begin position="589"/>
        <end position="608"/>
    </location>
</feature>
<protein>
    <submittedName>
        <fullName evidence="9">Uncharacterized protein</fullName>
    </submittedName>
</protein>
<feature type="transmembrane region" description="Helical" evidence="6">
    <location>
        <begin position="321"/>
        <end position="347"/>
    </location>
</feature>
<dbReference type="EMBL" id="ASIV01000004">
    <property type="protein sequence ID" value="KEG20104.1"/>
    <property type="molecule type" value="Genomic_DNA"/>
</dbReference>
<dbReference type="RefSeq" id="WP_041849449.1">
    <property type="nucleotide sequence ID" value="NZ_KL503803.1"/>
</dbReference>
<keyword evidence="3 6" id="KW-0812">Transmembrane</keyword>
<feature type="transmembrane region" description="Helical" evidence="6">
    <location>
        <begin position="71"/>
        <end position="94"/>
    </location>
</feature>
<feature type="transmembrane region" description="Helical" evidence="6">
    <location>
        <begin position="536"/>
        <end position="557"/>
    </location>
</feature>
<dbReference type="Pfam" id="PF13567">
    <property type="entry name" value="DUF4131"/>
    <property type="match status" value="1"/>
</dbReference>
<dbReference type="PANTHER" id="PTHR30619:SF1">
    <property type="entry name" value="RECOMBINATION PROTEIN 2"/>
    <property type="match status" value="1"/>
</dbReference>
<evidence type="ECO:0000256" key="4">
    <source>
        <dbReference type="ARBA" id="ARBA00022989"/>
    </source>
</evidence>
<feature type="domain" description="DUF4131" evidence="8">
    <location>
        <begin position="103"/>
        <end position="246"/>
    </location>
</feature>
<evidence type="ECO:0000256" key="2">
    <source>
        <dbReference type="ARBA" id="ARBA00022475"/>
    </source>
</evidence>
<dbReference type="PANTHER" id="PTHR30619">
    <property type="entry name" value="DNA INTERNALIZATION/COMPETENCE PROTEIN COMEC/REC2"/>
    <property type="match status" value="1"/>
</dbReference>
<sequence>MLDPNKINDDLSIGNFSKKRNLILSQRGYPSIIDGSNNATYNEKKLSLFNILKDFIILVWQWLIECIKKEISFGLLFLLILVFSTTGVIFYFSLDQEPNWEQFVVLIISFLGILYILRCYRGIWLVVGFLFCVLLGALAAKIETWRMSTPMLSNNVSTTLTGRIVSIETMEKGGFRLIVDVLKTENPTLHHGPDRVRLVVRHLPDGSVPGDGLYGKVRLRALSGPVRPGSYDFSFHNYFNKIGAQGAYFGKPIKISVSQSDTVLGMASQKIENLRMKMTQRIRTTISGEEGSVAAALITGQRGAISSDTNEALRMSGLAHILSISGLHMALLSSMVIIVIRSFFALFPVFSSYYSTKKFSVIVALIITAFYLILSGAAVAAQRSFVMVAVMLIAVLCNRSGMTMRNFAIAGLAIMVVVPHEILGPSFQMSFSATIALIAAFEWWNKRYSFYRRKITPSHVGKKIVHFAFLSVFSTCSSSFVAGLASGIYAAYHFTNVAPFSIISNALALPIVSVLVMPFGLIAAFAMLLEFEWLPLQIMGFGISLVTKIAYFITAISPVINPGFIPLSTLILLSLGLVGLTFFKTSLRFFFIIFIFIGIWVYVIRSPVQLIIADNMNLVGIINEKTLYADRSRVSKFTKSVWEKSFYINEIIKPTKIGPALNGQFICDDNICTALLENGLKVVVSYKKTDQCIKSDVLIQTFMMRSKTCNDVAGIMFTPQQLLLRGSVMMMKNKDIIWSYTAFHRPWNAHRQKLQNL</sequence>
<dbReference type="NCBIfam" id="TIGR00360">
    <property type="entry name" value="ComEC_N-term"/>
    <property type="match status" value="1"/>
</dbReference>
<evidence type="ECO:0000259" key="7">
    <source>
        <dbReference type="Pfam" id="PF03772"/>
    </source>
</evidence>
<comment type="subcellular location">
    <subcellularLocation>
        <location evidence="1">Cell membrane</location>
        <topology evidence="1">Multi-pass membrane protein</topology>
    </subcellularLocation>
</comment>
<evidence type="ECO:0000313" key="9">
    <source>
        <dbReference type="EMBL" id="KEG20104.1"/>
    </source>
</evidence>
<dbReference type="HOGENOM" id="CLU_011826_1_0_5"/>
<feature type="transmembrane region" description="Helical" evidence="6">
    <location>
        <begin position="124"/>
        <end position="142"/>
    </location>
</feature>
<dbReference type="InterPro" id="IPR025405">
    <property type="entry name" value="DUF4131"/>
</dbReference>
<gene>
    <name evidence="9" type="ORF">H710_00704</name>
</gene>